<comment type="caution">
    <text evidence="1">The sequence shown here is derived from an EMBL/GenBank/DDBJ whole genome shotgun (WGS) entry which is preliminary data.</text>
</comment>
<feature type="non-terminal residue" evidence="1">
    <location>
        <position position="1"/>
    </location>
</feature>
<evidence type="ECO:0000313" key="1">
    <source>
        <dbReference type="EMBL" id="CAG8809877.1"/>
    </source>
</evidence>
<gene>
    <name evidence="1" type="ORF">DERYTH_LOCUS25185</name>
</gene>
<feature type="non-terminal residue" evidence="1">
    <location>
        <position position="415"/>
    </location>
</feature>
<name>A0A9N9K439_9GLOM</name>
<sequence>APHYESNWKDKYSKAREYLHIKLNNPELEEEVIKTSNKVIVEKTTTKVTKEHKGAAIEVIKSTTTPKVIKEVVSVQKEDGQIELSETICKELNIPSSKTFVTTVQTYTKNEKLKKPESVSWWTTAINLSYLKNAASQHEGEWRVKYDKAREYLSAQIGDSETEKELLEATDKYVIDKATHKVIEEHKQEIKEVKAIETETKKAKVEKTEGIFSSITGGLTSIYKSTTDTAKDLGKHIEEALTFDTDEQDHQEKAAALIAVRSKTTPEKTKSIISTQKDNGCFELSENVIKELHVSTVPKTEVITTVRKYTTNEKLNKPESSTWWSTALTLSYLKNAASQHEGEWKEKYDKAQKYLSEQIGDEKTKKELLDCTDKYVVDNITKEVIVEKKKTAVIAIQSATTPETIETVTSTQKKD</sequence>
<reference evidence="1" key="1">
    <citation type="submission" date="2021-06" db="EMBL/GenBank/DDBJ databases">
        <authorList>
            <person name="Kallberg Y."/>
            <person name="Tangrot J."/>
            <person name="Rosling A."/>
        </authorList>
    </citation>
    <scope>NUCLEOTIDE SEQUENCE</scope>
    <source>
        <strain evidence="1">MA453B</strain>
    </source>
</reference>
<protein>
    <submittedName>
        <fullName evidence="1">23788_t:CDS:1</fullName>
    </submittedName>
</protein>
<organism evidence="1 2">
    <name type="scientific">Dentiscutata erythropus</name>
    <dbReference type="NCBI Taxonomy" id="1348616"/>
    <lineage>
        <taxon>Eukaryota</taxon>
        <taxon>Fungi</taxon>
        <taxon>Fungi incertae sedis</taxon>
        <taxon>Mucoromycota</taxon>
        <taxon>Glomeromycotina</taxon>
        <taxon>Glomeromycetes</taxon>
        <taxon>Diversisporales</taxon>
        <taxon>Gigasporaceae</taxon>
        <taxon>Dentiscutata</taxon>
    </lineage>
</organism>
<keyword evidence="2" id="KW-1185">Reference proteome</keyword>
<evidence type="ECO:0000313" key="2">
    <source>
        <dbReference type="Proteomes" id="UP000789405"/>
    </source>
</evidence>
<dbReference type="AlphaFoldDB" id="A0A9N9K439"/>
<dbReference type="EMBL" id="CAJVPY010045632">
    <property type="protein sequence ID" value="CAG8809877.1"/>
    <property type="molecule type" value="Genomic_DNA"/>
</dbReference>
<dbReference type="Proteomes" id="UP000789405">
    <property type="component" value="Unassembled WGS sequence"/>
</dbReference>
<dbReference type="OrthoDB" id="2448047at2759"/>
<accession>A0A9N9K439</accession>
<proteinExistence type="predicted"/>